<evidence type="ECO:0000313" key="3">
    <source>
        <dbReference type="EMBL" id="MBB6482360.1"/>
    </source>
</evidence>
<keyword evidence="1" id="KW-1133">Transmembrane helix</keyword>
<keyword evidence="4" id="KW-1185">Reference proteome</keyword>
<reference evidence="3 4" key="1">
    <citation type="submission" date="2020-08" db="EMBL/GenBank/DDBJ databases">
        <title>Genomic Encyclopedia of Type Strains, Phase IV (KMG-IV): sequencing the most valuable type-strain genomes for metagenomic binning, comparative biology and taxonomic classification.</title>
        <authorList>
            <person name="Goeker M."/>
        </authorList>
    </citation>
    <scope>NUCLEOTIDE SEQUENCE [LARGE SCALE GENOMIC DNA]</scope>
    <source>
        <strain evidence="3 4">DSM 2461</strain>
    </source>
</reference>
<dbReference type="EMBL" id="JACHGJ010000011">
    <property type="protein sequence ID" value="MBB6482360.1"/>
    <property type="molecule type" value="Genomic_DNA"/>
</dbReference>
<evidence type="ECO:0000256" key="2">
    <source>
        <dbReference type="SAM" id="SignalP"/>
    </source>
</evidence>
<comment type="caution">
    <text evidence="3">The sequence shown here is derived from an EMBL/GenBank/DDBJ whole genome shotgun (WGS) entry which is preliminary data.</text>
</comment>
<feature type="chain" id="PRO_5032637046" description="Outer membrane protein beta-barrel domain-containing protein" evidence="2">
    <location>
        <begin position="22"/>
        <end position="215"/>
    </location>
</feature>
<dbReference type="AlphaFoldDB" id="A0A841RH68"/>
<feature type="transmembrane region" description="Helical" evidence="1">
    <location>
        <begin position="152"/>
        <end position="172"/>
    </location>
</feature>
<protein>
    <recommendedName>
        <fullName evidence="5">Outer membrane protein beta-barrel domain-containing protein</fullName>
    </recommendedName>
</protein>
<proteinExistence type="predicted"/>
<name>A0A841RH68_9SPIO</name>
<evidence type="ECO:0000313" key="4">
    <source>
        <dbReference type="Proteomes" id="UP000587760"/>
    </source>
</evidence>
<dbReference type="Proteomes" id="UP000587760">
    <property type="component" value="Unassembled WGS sequence"/>
</dbReference>
<organism evidence="3 4">
    <name type="scientific">Spirochaeta isovalerica</name>
    <dbReference type="NCBI Taxonomy" id="150"/>
    <lineage>
        <taxon>Bacteria</taxon>
        <taxon>Pseudomonadati</taxon>
        <taxon>Spirochaetota</taxon>
        <taxon>Spirochaetia</taxon>
        <taxon>Spirochaetales</taxon>
        <taxon>Spirochaetaceae</taxon>
        <taxon>Spirochaeta</taxon>
    </lineage>
</organism>
<keyword evidence="1" id="KW-0812">Transmembrane</keyword>
<dbReference type="RefSeq" id="WP_184748597.1">
    <property type="nucleotide sequence ID" value="NZ_JACHGJ010000011.1"/>
</dbReference>
<evidence type="ECO:0008006" key="5">
    <source>
        <dbReference type="Google" id="ProtNLM"/>
    </source>
</evidence>
<sequence length="215" mass="24478">MKRTGFTLIMLFITASASLQAVDHFMMELGSGVMWVHNEAYGKDGPGDQDPDPILFHLTLNFPLYFSENFYFNPGIGISANSWQFVEDQGWAMPVDPMWQDLYVMMLDLDLPVGFQLNFKSFSLSFYAGPQFNFRIPLWGEKQDVRNEMTNYFFSGGSFLNVLGGFSFVFPLSEKFAFTFRTESHIPLHNLWNDGGLPFSDGFTLSASAGARFIW</sequence>
<keyword evidence="2" id="KW-0732">Signal</keyword>
<accession>A0A841RH68</accession>
<feature type="signal peptide" evidence="2">
    <location>
        <begin position="1"/>
        <end position="21"/>
    </location>
</feature>
<keyword evidence="1" id="KW-0472">Membrane</keyword>
<evidence type="ECO:0000256" key="1">
    <source>
        <dbReference type="SAM" id="Phobius"/>
    </source>
</evidence>
<gene>
    <name evidence="3" type="ORF">HNR50_004053</name>
</gene>